<sequence length="234" mass="26956">MDKEGGYVNRQPLLDDSNYGYWKSRMIDFLKSLDSRSWKAVLRGWDHPKIKDANGVDTAELKPEEEWSANEDTLALGNSKALNALFNGVDKNMFKLIKNCTVVKDAWEILKTTHEGTAKVKISRLQMLTRKFENLTMKEDESIHDFYMTMMDYANSFDILGEKMNDEKLDPSLPTHHLTHQLSYTALQKNHTLSQFMHAPTVIHFNAACRVSRYLKNNPGQGILFSRESELHLT</sequence>
<dbReference type="AlphaFoldDB" id="A0A392N0K7"/>
<dbReference type="Proteomes" id="UP000265520">
    <property type="component" value="Unassembled WGS sequence"/>
</dbReference>
<keyword evidence="2" id="KW-1185">Reference proteome</keyword>
<dbReference type="Pfam" id="PF14223">
    <property type="entry name" value="Retrotran_gag_2"/>
    <property type="match status" value="1"/>
</dbReference>
<protein>
    <submittedName>
        <fullName evidence="1">Gag-pol polyprotein</fullName>
    </submittedName>
</protein>
<dbReference type="PANTHER" id="PTHR35317:SF23">
    <property type="entry name" value="OS04G0629600 PROTEIN"/>
    <property type="match status" value="1"/>
</dbReference>
<evidence type="ECO:0000313" key="1">
    <source>
        <dbReference type="EMBL" id="MCH92709.1"/>
    </source>
</evidence>
<reference evidence="1 2" key="1">
    <citation type="journal article" date="2018" name="Front. Plant Sci.">
        <title>Red Clover (Trifolium pratense) and Zigzag Clover (T. medium) - A Picture of Genomic Similarities and Differences.</title>
        <authorList>
            <person name="Dluhosova J."/>
            <person name="Istvanek J."/>
            <person name="Nedelnik J."/>
            <person name="Repkova J."/>
        </authorList>
    </citation>
    <scope>NUCLEOTIDE SEQUENCE [LARGE SCALE GENOMIC DNA]</scope>
    <source>
        <strain evidence="2">cv. 10/8</strain>
        <tissue evidence="1">Leaf</tissue>
    </source>
</reference>
<comment type="caution">
    <text evidence="1">The sequence shown here is derived from an EMBL/GenBank/DDBJ whole genome shotgun (WGS) entry which is preliminary data.</text>
</comment>
<evidence type="ECO:0000313" key="2">
    <source>
        <dbReference type="Proteomes" id="UP000265520"/>
    </source>
</evidence>
<name>A0A392N0K7_9FABA</name>
<proteinExistence type="predicted"/>
<dbReference type="EMBL" id="LXQA010023266">
    <property type="protein sequence ID" value="MCH92709.1"/>
    <property type="molecule type" value="Genomic_DNA"/>
</dbReference>
<dbReference type="PANTHER" id="PTHR35317">
    <property type="entry name" value="OS04G0629600 PROTEIN"/>
    <property type="match status" value="1"/>
</dbReference>
<organism evidence="1 2">
    <name type="scientific">Trifolium medium</name>
    <dbReference type="NCBI Taxonomy" id="97028"/>
    <lineage>
        <taxon>Eukaryota</taxon>
        <taxon>Viridiplantae</taxon>
        <taxon>Streptophyta</taxon>
        <taxon>Embryophyta</taxon>
        <taxon>Tracheophyta</taxon>
        <taxon>Spermatophyta</taxon>
        <taxon>Magnoliopsida</taxon>
        <taxon>eudicotyledons</taxon>
        <taxon>Gunneridae</taxon>
        <taxon>Pentapetalae</taxon>
        <taxon>rosids</taxon>
        <taxon>fabids</taxon>
        <taxon>Fabales</taxon>
        <taxon>Fabaceae</taxon>
        <taxon>Papilionoideae</taxon>
        <taxon>50 kb inversion clade</taxon>
        <taxon>NPAAA clade</taxon>
        <taxon>Hologalegina</taxon>
        <taxon>IRL clade</taxon>
        <taxon>Trifolieae</taxon>
        <taxon>Trifolium</taxon>
    </lineage>
</organism>
<accession>A0A392N0K7</accession>